<evidence type="ECO:0000256" key="1">
    <source>
        <dbReference type="ARBA" id="ARBA00023015"/>
    </source>
</evidence>
<name>A0A1I6VBF6_9RHOB</name>
<dbReference type="GO" id="GO:0003677">
    <property type="term" value="F:DNA binding"/>
    <property type="evidence" value="ECO:0007669"/>
    <property type="project" value="UniProtKB-KW"/>
</dbReference>
<accession>A0A1I6VBF6</accession>
<keyword evidence="2 6" id="KW-0238">DNA-binding</keyword>
<keyword evidence="1" id="KW-0805">Transcription regulation</keyword>
<dbReference type="RefSeq" id="WP_092427644.1">
    <property type="nucleotide sequence ID" value="NZ_FNCL01000010.1"/>
</dbReference>
<dbReference type="STRING" id="311180.SAMN04488050_110186"/>
<protein>
    <submittedName>
        <fullName evidence="6">DNA-binding transcriptional regulator, GntR family</fullName>
    </submittedName>
</protein>
<feature type="region of interest" description="Disordered" evidence="4">
    <location>
        <begin position="1"/>
        <end position="21"/>
    </location>
</feature>
<reference evidence="7" key="1">
    <citation type="submission" date="2016-10" db="EMBL/GenBank/DDBJ databases">
        <authorList>
            <person name="Varghese N."/>
            <person name="Submissions S."/>
        </authorList>
    </citation>
    <scope>NUCLEOTIDE SEQUENCE [LARGE SCALE GENOMIC DNA]</scope>
    <source>
        <strain evidence="7">DSM 26894</strain>
    </source>
</reference>
<evidence type="ECO:0000313" key="7">
    <source>
        <dbReference type="Proteomes" id="UP000199392"/>
    </source>
</evidence>
<dbReference type="Pfam" id="PF07729">
    <property type="entry name" value="FCD"/>
    <property type="match status" value="1"/>
</dbReference>
<evidence type="ECO:0000256" key="4">
    <source>
        <dbReference type="SAM" id="MobiDB-lite"/>
    </source>
</evidence>
<dbReference type="EMBL" id="FOZW01000010">
    <property type="protein sequence ID" value="SFT10940.1"/>
    <property type="molecule type" value="Genomic_DNA"/>
</dbReference>
<dbReference type="SMART" id="SM00345">
    <property type="entry name" value="HTH_GNTR"/>
    <property type="match status" value="1"/>
</dbReference>
<dbReference type="SUPFAM" id="SSF46785">
    <property type="entry name" value="Winged helix' DNA-binding domain"/>
    <property type="match status" value="1"/>
</dbReference>
<dbReference type="GO" id="GO:0003700">
    <property type="term" value="F:DNA-binding transcription factor activity"/>
    <property type="evidence" value="ECO:0007669"/>
    <property type="project" value="InterPro"/>
</dbReference>
<dbReference type="InterPro" id="IPR036388">
    <property type="entry name" value="WH-like_DNA-bd_sf"/>
</dbReference>
<evidence type="ECO:0000256" key="3">
    <source>
        <dbReference type="ARBA" id="ARBA00023163"/>
    </source>
</evidence>
<dbReference type="InterPro" id="IPR036390">
    <property type="entry name" value="WH_DNA-bd_sf"/>
</dbReference>
<dbReference type="OrthoDB" id="7618373at2"/>
<dbReference type="PANTHER" id="PTHR43537">
    <property type="entry name" value="TRANSCRIPTIONAL REGULATOR, GNTR FAMILY"/>
    <property type="match status" value="1"/>
</dbReference>
<dbReference type="InterPro" id="IPR008920">
    <property type="entry name" value="TF_FadR/GntR_C"/>
</dbReference>
<dbReference type="PANTHER" id="PTHR43537:SF53">
    <property type="entry name" value="HTH-TYPE TRANSCRIPTIONAL REPRESSOR NANR"/>
    <property type="match status" value="1"/>
</dbReference>
<dbReference type="SUPFAM" id="SSF48008">
    <property type="entry name" value="GntR ligand-binding domain-like"/>
    <property type="match status" value="1"/>
</dbReference>
<dbReference type="PROSITE" id="PS50949">
    <property type="entry name" value="HTH_GNTR"/>
    <property type="match status" value="1"/>
</dbReference>
<feature type="domain" description="HTH gntR-type" evidence="5">
    <location>
        <begin position="19"/>
        <end position="86"/>
    </location>
</feature>
<dbReference type="InterPro" id="IPR011711">
    <property type="entry name" value="GntR_C"/>
</dbReference>
<dbReference type="Gene3D" id="1.20.120.530">
    <property type="entry name" value="GntR ligand-binding domain-like"/>
    <property type="match status" value="1"/>
</dbReference>
<dbReference type="SMART" id="SM00895">
    <property type="entry name" value="FCD"/>
    <property type="match status" value="1"/>
</dbReference>
<evidence type="ECO:0000313" key="6">
    <source>
        <dbReference type="EMBL" id="SFT10940.1"/>
    </source>
</evidence>
<dbReference type="Proteomes" id="UP000199392">
    <property type="component" value="Unassembled WGS sequence"/>
</dbReference>
<sequence>MRVSSAADKSAKETDRSKGSKARAVADALTLAVHEHRLAPGLKLNEDEVGEIFGVGRTIVRSALQMLAHDQLVTIEPNRGAFVAEPSIREAREVFEARALLEPRTARSAAERITPEGIARLRAHNKAEHAALDRGDFGTALRLSGEFHIEIAHIADQSTIAEFITQLIARSSLVIALYWRRPKAMCETHAHEALLNALERGDGATAEEMMKGHLLDLLSSLDLREAPPPPQTLRDALRP</sequence>
<keyword evidence="7" id="KW-1185">Reference proteome</keyword>
<proteinExistence type="predicted"/>
<organism evidence="6 7">
    <name type="scientific">Alloyangia pacifica</name>
    <dbReference type="NCBI Taxonomy" id="311180"/>
    <lineage>
        <taxon>Bacteria</taxon>
        <taxon>Pseudomonadati</taxon>
        <taxon>Pseudomonadota</taxon>
        <taxon>Alphaproteobacteria</taxon>
        <taxon>Rhodobacterales</taxon>
        <taxon>Roseobacteraceae</taxon>
        <taxon>Alloyangia</taxon>
    </lineage>
</organism>
<evidence type="ECO:0000259" key="5">
    <source>
        <dbReference type="PROSITE" id="PS50949"/>
    </source>
</evidence>
<gene>
    <name evidence="6" type="ORF">SAMN04488050_110186</name>
</gene>
<dbReference type="AlphaFoldDB" id="A0A1I6VBF6"/>
<dbReference type="Gene3D" id="1.10.10.10">
    <property type="entry name" value="Winged helix-like DNA-binding domain superfamily/Winged helix DNA-binding domain"/>
    <property type="match status" value="1"/>
</dbReference>
<keyword evidence="3" id="KW-0804">Transcription</keyword>
<dbReference type="Pfam" id="PF00392">
    <property type="entry name" value="GntR"/>
    <property type="match status" value="1"/>
</dbReference>
<dbReference type="InterPro" id="IPR000524">
    <property type="entry name" value="Tscrpt_reg_HTH_GntR"/>
</dbReference>
<feature type="compositionally biased region" description="Basic and acidic residues" evidence="4">
    <location>
        <begin position="9"/>
        <end position="18"/>
    </location>
</feature>
<evidence type="ECO:0000256" key="2">
    <source>
        <dbReference type="ARBA" id="ARBA00023125"/>
    </source>
</evidence>